<evidence type="ECO:0000313" key="2">
    <source>
        <dbReference type="EMBL" id="TWW08563.1"/>
    </source>
</evidence>
<keyword evidence="3" id="KW-1185">Reference proteome</keyword>
<reference evidence="2 3" key="2">
    <citation type="submission" date="2019-08" db="EMBL/GenBank/DDBJ databases">
        <authorList>
            <person name="Henke P."/>
        </authorList>
    </citation>
    <scope>NUCLEOTIDE SEQUENCE [LARGE SCALE GENOMIC DNA]</scope>
    <source>
        <strain evidence="2">Phe10_nw2017</strain>
    </source>
</reference>
<evidence type="ECO:0000313" key="3">
    <source>
        <dbReference type="Proteomes" id="UP000321083"/>
    </source>
</evidence>
<feature type="region of interest" description="Disordered" evidence="1">
    <location>
        <begin position="1"/>
        <end position="33"/>
    </location>
</feature>
<name>A0A5C6M2Z2_9PLAN</name>
<organism evidence="2 3">
    <name type="scientific">Planctomyces bekefii</name>
    <dbReference type="NCBI Taxonomy" id="1653850"/>
    <lineage>
        <taxon>Bacteria</taxon>
        <taxon>Pseudomonadati</taxon>
        <taxon>Planctomycetota</taxon>
        <taxon>Planctomycetia</taxon>
        <taxon>Planctomycetales</taxon>
        <taxon>Planctomycetaceae</taxon>
        <taxon>Planctomyces</taxon>
    </lineage>
</organism>
<reference evidence="2 3" key="1">
    <citation type="submission" date="2019-08" db="EMBL/GenBank/DDBJ databases">
        <title>100 year-old enigma solved: identification of Planctomyces bekefii, the type genus and species of the phylum Planctomycetes.</title>
        <authorList>
            <person name="Svetlana D.N."/>
            <person name="Overmann J."/>
        </authorList>
    </citation>
    <scope>NUCLEOTIDE SEQUENCE [LARGE SCALE GENOMIC DNA]</scope>
    <source>
        <strain evidence="2">Phe10_nw2017</strain>
    </source>
</reference>
<sequence>MQRSRSGLPASRQVRRRRSVQPPSAHQQRGRGLAAGRHFDAPEIWHPPVPQVDGHPAELRVLEQSPGVGYVHAVSADDVRERVLQLPEALRSGLDVVQLSRMTRKRQLFPCYGLQWGSAVYLYPIEESLEELYIRVPRPAQRIETEMYGGRWVQDGRFWRLIWTAETVRDFYLNNVLMHEIGHINDARNTSFRKRERYADWFAIEYGYRATR</sequence>
<evidence type="ECO:0000256" key="1">
    <source>
        <dbReference type="SAM" id="MobiDB-lite"/>
    </source>
</evidence>
<dbReference type="AlphaFoldDB" id="A0A5C6M2Z2"/>
<accession>A0A5C6M2Z2</accession>
<protein>
    <submittedName>
        <fullName evidence="2">Uncharacterized protein</fullName>
    </submittedName>
</protein>
<proteinExistence type="predicted"/>
<comment type="caution">
    <text evidence="2">The sequence shown here is derived from an EMBL/GenBank/DDBJ whole genome shotgun (WGS) entry which is preliminary data.</text>
</comment>
<gene>
    <name evidence="2" type="ORF">E3A20_23070</name>
</gene>
<dbReference type="Proteomes" id="UP000321083">
    <property type="component" value="Unassembled WGS sequence"/>
</dbReference>
<dbReference type="EMBL" id="SRHE01000605">
    <property type="protein sequence ID" value="TWW08563.1"/>
    <property type="molecule type" value="Genomic_DNA"/>
</dbReference>